<evidence type="ECO:0000256" key="9">
    <source>
        <dbReference type="ARBA" id="ARBA00023065"/>
    </source>
</evidence>
<keyword evidence="9" id="KW-0406">Ion transport</keyword>
<dbReference type="InterPro" id="IPR003593">
    <property type="entry name" value="AAA+_ATPase"/>
</dbReference>
<dbReference type="BioCyc" id="AURANTIMONAS:SI859A1_00560-MONOMER"/>
<dbReference type="GO" id="GO:0005524">
    <property type="term" value="F:ATP binding"/>
    <property type="evidence" value="ECO:0007669"/>
    <property type="project" value="UniProtKB-KW"/>
</dbReference>
<dbReference type="Pfam" id="PF00005">
    <property type="entry name" value="ABC_tran"/>
    <property type="match status" value="1"/>
</dbReference>
<organism evidence="12 13">
    <name type="scientific">Aurantimonas manganoxydans (strain ATCC BAA-1229 / DSM 21871 / SI85-9A1)</name>
    <dbReference type="NCBI Taxonomy" id="287752"/>
    <lineage>
        <taxon>Bacteria</taxon>
        <taxon>Pseudomonadati</taxon>
        <taxon>Pseudomonadota</taxon>
        <taxon>Alphaproteobacteria</taxon>
        <taxon>Hyphomicrobiales</taxon>
        <taxon>Aurantimonadaceae</taxon>
        <taxon>Aurantimonas</taxon>
    </lineage>
</organism>
<keyword evidence="8" id="KW-0408">Iron</keyword>
<dbReference type="HOGENOM" id="CLU_000604_1_11_5"/>
<dbReference type="EMBL" id="AAPJ01000002">
    <property type="protein sequence ID" value="EAS50441.1"/>
    <property type="molecule type" value="Genomic_DNA"/>
</dbReference>
<evidence type="ECO:0000256" key="4">
    <source>
        <dbReference type="ARBA" id="ARBA00022475"/>
    </source>
</evidence>
<dbReference type="AlphaFoldDB" id="Q1YKT2"/>
<dbReference type="Gene3D" id="3.40.50.300">
    <property type="entry name" value="P-loop containing nucleotide triphosphate hydrolases"/>
    <property type="match status" value="1"/>
</dbReference>
<dbReference type="CDD" id="cd03214">
    <property type="entry name" value="ABC_Iron-Siderophores_B12_Hemin"/>
    <property type="match status" value="1"/>
</dbReference>
<dbReference type="PROSITE" id="PS00211">
    <property type="entry name" value="ABC_TRANSPORTER_1"/>
    <property type="match status" value="1"/>
</dbReference>
<dbReference type="InterPro" id="IPR051535">
    <property type="entry name" value="Siderophore_ABC-ATPase"/>
</dbReference>
<keyword evidence="7 12" id="KW-0067">ATP-binding</keyword>
<proteinExistence type="inferred from homology"/>
<evidence type="ECO:0000256" key="8">
    <source>
        <dbReference type="ARBA" id="ARBA00023004"/>
    </source>
</evidence>
<dbReference type="Proteomes" id="UP000000321">
    <property type="component" value="Unassembled WGS sequence"/>
</dbReference>
<dbReference type="PANTHER" id="PTHR42771:SF2">
    <property type="entry name" value="IRON(3+)-HYDROXAMATE IMPORT ATP-BINDING PROTEIN FHUC"/>
    <property type="match status" value="1"/>
</dbReference>
<evidence type="ECO:0000256" key="6">
    <source>
        <dbReference type="ARBA" id="ARBA00022741"/>
    </source>
</evidence>
<evidence type="ECO:0000256" key="3">
    <source>
        <dbReference type="ARBA" id="ARBA00022448"/>
    </source>
</evidence>
<dbReference type="InterPro" id="IPR017871">
    <property type="entry name" value="ABC_transporter-like_CS"/>
</dbReference>
<evidence type="ECO:0000313" key="13">
    <source>
        <dbReference type="Proteomes" id="UP000000321"/>
    </source>
</evidence>
<name>Q1YKT2_AURMS</name>
<dbReference type="PROSITE" id="PS50893">
    <property type="entry name" value="ABC_TRANSPORTER_2"/>
    <property type="match status" value="1"/>
</dbReference>
<sequence>MTAAFTLDAASFSVPARTLLAPLSLELGQGTVTGLVGHNGSGKSTLLKLLARQLRPSTGAIAFDGRPLDAWGDRKLARRIAYLPQHTPLAPGMLARELVALGRYPWHGALGRFGPADRDKVEEAMALTDTTAFADRFVESLSGGERQRVWLAMLVAQDAGYLLLDEPISALDIAHQIEVLSLVRDLCDRRGVGVIVVLHEINMAARFCDEIIALKQGHLVARGAPAEIMTPACLKAIYGIPMDVLAEPSGTRKLAFAR</sequence>
<keyword evidence="6" id="KW-0547">Nucleotide-binding</keyword>
<comment type="subcellular location">
    <subcellularLocation>
        <location evidence="1">Cell membrane</location>
        <topology evidence="1">Peripheral membrane protein</topology>
    </subcellularLocation>
</comment>
<accession>Q1YKT2</accession>
<evidence type="ECO:0000313" key="12">
    <source>
        <dbReference type="EMBL" id="EAS50441.1"/>
    </source>
</evidence>
<feature type="domain" description="ABC transporter" evidence="11">
    <location>
        <begin position="5"/>
        <end position="241"/>
    </location>
</feature>
<keyword evidence="10" id="KW-0472">Membrane</keyword>
<dbReference type="GO" id="GO:0016887">
    <property type="term" value="F:ATP hydrolysis activity"/>
    <property type="evidence" value="ECO:0007669"/>
    <property type="project" value="InterPro"/>
</dbReference>
<comment type="similarity">
    <text evidence="2">Belongs to the ABC transporter superfamily.</text>
</comment>
<gene>
    <name evidence="12" type="ORF">SI859A1_00560</name>
</gene>
<dbReference type="FunFam" id="3.40.50.300:FF:000134">
    <property type="entry name" value="Iron-enterobactin ABC transporter ATP-binding protein"/>
    <property type="match status" value="1"/>
</dbReference>
<keyword evidence="4" id="KW-1003">Cell membrane</keyword>
<evidence type="ECO:0000256" key="1">
    <source>
        <dbReference type="ARBA" id="ARBA00004202"/>
    </source>
</evidence>
<evidence type="ECO:0000256" key="5">
    <source>
        <dbReference type="ARBA" id="ARBA00022496"/>
    </source>
</evidence>
<dbReference type="RefSeq" id="WP_009208436.1">
    <property type="nucleotide sequence ID" value="NZ_BBWP01000013.1"/>
</dbReference>
<dbReference type="SMART" id="SM00382">
    <property type="entry name" value="AAA"/>
    <property type="match status" value="1"/>
</dbReference>
<dbReference type="PANTHER" id="PTHR42771">
    <property type="entry name" value="IRON(3+)-HYDROXAMATE IMPORT ATP-BINDING PROTEIN FHUC"/>
    <property type="match status" value="1"/>
</dbReference>
<dbReference type="GO" id="GO:0006826">
    <property type="term" value="P:iron ion transport"/>
    <property type="evidence" value="ECO:0007669"/>
    <property type="project" value="UniProtKB-KW"/>
</dbReference>
<evidence type="ECO:0000256" key="7">
    <source>
        <dbReference type="ARBA" id="ARBA00022840"/>
    </source>
</evidence>
<dbReference type="SUPFAM" id="SSF52540">
    <property type="entry name" value="P-loop containing nucleoside triphosphate hydrolases"/>
    <property type="match status" value="1"/>
</dbReference>
<evidence type="ECO:0000256" key="2">
    <source>
        <dbReference type="ARBA" id="ARBA00005417"/>
    </source>
</evidence>
<dbReference type="InterPro" id="IPR027417">
    <property type="entry name" value="P-loop_NTPase"/>
</dbReference>
<keyword evidence="13" id="KW-1185">Reference proteome</keyword>
<reference evidence="12 13" key="1">
    <citation type="journal article" date="2008" name="Appl. Environ. Microbiol.">
        <title>Genomic insights into Mn(II) oxidation by the marine alphaproteobacterium Aurantimonas sp. strain SI85-9A1.</title>
        <authorList>
            <person name="Dick G.J."/>
            <person name="Podell S."/>
            <person name="Johnson H.A."/>
            <person name="Rivera-Espinoza Y."/>
            <person name="Bernier-Latmani R."/>
            <person name="McCarthy J.K."/>
            <person name="Torpey J.W."/>
            <person name="Clement B.G."/>
            <person name="Gaasterland T."/>
            <person name="Tebo B.M."/>
        </authorList>
    </citation>
    <scope>NUCLEOTIDE SEQUENCE [LARGE SCALE GENOMIC DNA]</scope>
    <source>
        <strain evidence="12 13">SI85-9A1</strain>
    </source>
</reference>
<keyword evidence="5" id="KW-0410">Iron transport</keyword>
<comment type="caution">
    <text evidence="12">The sequence shown here is derived from an EMBL/GenBank/DDBJ whole genome shotgun (WGS) entry which is preliminary data.</text>
</comment>
<evidence type="ECO:0000259" key="11">
    <source>
        <dbReference type="PROSITE" id="PS50893"/>
    </source>
</evidence>
<protein>
    <submittedName>
        <fullName evidence="12">ATP-binding protein, ABC-type hydroxamate-dependent iron transport system</fullName>
    </submittedName>
</protein>
<evidence type="ECO:0000256" key="10">
    <source>
        <dbReference type="ARBA" id="ARBA00023136"/>
    </source>
</evidence>
<dbReference type="InterPro" id="IPR003439">
    <property type="entry name" value="ABC_transporter-like_ATP-bd"/>
</dbReference>
<dbReference type="OrthoDB" id="9810077at2"/>
<dbReference type="GO" id="GO:0005886">
    <property type="term" value="C:plasma membrane"/>
    <property type="evidence" value="ECO:0007669"/>
    <property type="project" value="UniProtKB-SubCell"/>
</dbReference>
<keyword evidence="3" id="KW-0813">Transport</keyword>